<feature type="transmembrane region" description="Helical" evidence="2">
    <location>
        <begin position="396"/>
        <end position="416"/>
    </location>
</feature>
<feature type="domain" description="PGAP2IP second transmembrane" evidence="4">
    <location>
        <begin position="506"/>
        <end position="678"/>
    </location>
</feature>
<dbReference type="Pfam" id="PF23021">
    <property type="entry name" value="6TM_2nd_PGAP2IP"/>
    <property type="match status" value="1"/>
</dbReference>
<name>I2H0M4_HENB6</name>
<dbReference type="GO" id="GO:0005935">
    <property type="term" value="C:cellular bud neck"/>
    <property type="evidence" value="ECO:0007669"/>
    <property type="project" value="EnsemblFungi"/>
</dbReference>
<feature type="transmembrane region" description="Helical" evidence="2">
    <location>
        <begin position="508"/>
        <end position="536"/>
    </location>
</feature>
<evidence type="ECO:0000259" key="3">
    <source>
        <dbReference type="Pfam" id="PF10277"/>
    </source>
</evidence>
<evidence type="ECO:0000313" key="8">
    <source>
        <dbReference type="Proteomes" id="UP000002866"/>
    </source>
</evidence>
<feature type="domain" description="CWH43-like N-terminal" evidence="3">
    <location>
        <begin position="7"/>
        <end position="205"/>
    </location>
</feature>
<dbReference type="GO" id="GO:0005783">
    <property type="term" value="C:endoplasmic reticulum"/>
    <property type="evidence" value="ECO:0007669"/>
    <property type="project" value="TreeGrafter"/>
</dbReference>
<dbReference type="GO" id="GO:0006506">
    <property type="term" value="P:GPI anchor biosynthetic process"/>
    <property type="evidence" value="ECO:0007669"/>
    <property type="project" value="EnsemblFungi"/>
</dbReference>
<evidence type="ECO:0000256" key="2">
    <source>
        <dbReference type="SAM" id="Phobius"/>
    </source>
</evidence>
<feature type="transmembrane region" description="Helical" evidence="2">
    <location>
        <begin position="548"/>
        <end position="567"/>
    </location>
</feature>
<keyword evidence="2" id="KW-1133">Transmembrane helix</keyword>
<dbReference type="EMBL" id="HE806318">
    <property type="protein sequence ID" value="CCH59926.1"/>
    <property type="molecule type" value="Genomic_DNA"/>
</dbReference>
<dbReference type="KEGG" id="tbl:TBLA_0C01110"/>
<accession>I2H0M4</accession>
<dbReference type="InterPro" id="IPR036691">
    <property type="entry name" value="Endo/exonu/phosph_ase_sf"/>
</dbReference>
<proteinExistence type="predicted"/>
<feature type="domain" description="PGAP2IP first transmembrane" evidence="5">
    <location>
        <begin position="325"/>
        <end position="474"/>
    </location>
</feature>
<gene>
    <name evidence="7" type="primary">TBLA0C01110</name>
    <name evidence="7" type="ORF">TBLA_0C01110</name>
</gene>
<feature type="transmembrane region" description="Helical" evidence="2">
    <location>
        <begin position="325"/>
        <end position="343"/>
    </location>
</feature>
<dbReference type="OMA" id="CVWYFPL"/>
<dbReference type="InterPro" id="IPR057315">
    <property type="entry name" value="Exo_endo_phos_PGAP2IP_C"/>
</dbReference>
<evidence type="ECO:0000259" key="6">
    <source>
        <dbReference type="Pfam" id="PF23226"/>
    </source>
</evidence>
<dbReference type="PANTHER" id="PTHR14859">
    <property type="entry name" value="CALCOFLUOR WHITE HYPERSENSITIVE PROTEIN PRECURSOR"/>
    <property type="match status" value="1"/>
</dbReference>
<dbReference type="GO" id="GO:0005934">
    <property type="term" value="C:cellular bud tip"/>
    <property type="evidence" value="ECO:0007669"/>
    <property type="project" value="EnsemblFungi"/>
</dbReference>
<feature type="transmembrane region" description="Helical" evidence="2">
    <location>
        <begin position="574"/>
        <end position="592"/>
    </location>
</feature>
<feature type="compositionally biased region" description="Polar residues" evidence="1">
    <location>
        <begin position="233"/>
        <end position="244"/>
    </location>
</feature>
<dbReference type="GO" id="GO:0005886">
    <property type="term" value="C:plasma membrane"/>
    <property type="evidence" value="ECO:0007669"/>
    <property type="project" value="EnsemblFungi"/>
</dbReference>
<reference evidence="7 8" key="1">
    <citation type="journal article" date="2011" name="Proc. Natl. Acad. Sci. U.S.A.">
        <title>Evolutionary erosion of yeast sex chromosomes by mating-type switching accidents.</title>
        <authorList>
            <person name="Gordon J.L."/>
            <person name="Armisen D."/>
            <person name="Proux-Wera E."/>
            <person name="Oheigeartaigh S.S."/>
            <person name="Byrne K.P."/>
            <person name="Wolfe K.H."/>
        </authorList>
    </citation>
    <scope>NUCLEOTIDE SEQUENCE [LARGE SCALE GENOMIC DNA]</scope>
    <source>
        <strain evidence="8">ATCC 34711 / CBS 6284 / DSM 70876 / NBRC 10599 / NRRL Y-10934 / UCD 77-7</strain>
    </source>
</reference>
<dbReference type="HOGENOM" id="CLU_009808_0_0_1"/>
<dbReference type="FunFam" id="3.60.10.10:FF:000031">
    <property type="entry name" value="Calcofluor white hypersensitive protein"/>
    <property type="match status" value="1"/>
</dbReference>
<dbReference type="Pfam" id="PF23022">
    <property type="entry name" value="6TM_1st_PGAP2IP"/>
    <property type="match status" value="1"/>
</dbReference>
<evidence type="ECO:0000259" key="5">
    <source>
        <dbReference type="Pfam" id="PF23022"/>
    </source>
</evidence>
<feature type="transmembrane region" description="Helical" evidence="2">
    <location>
        <begin position="626"/>
        <end position="650"/>
    </location>
</feature>
<feature type="transmembrane region" description="Helical" evidence="2">
    <location>
        <begin position="90"/>
        <end position="109"/>
    </location>
</feature>
<feature type="transmembrane region" description="Helical" evidence="2">
    <location>
        <begin position="65"/>
        <end position="83"/>
    </location>
</feature>
<evidence type="ECO:0000313" key="7">
    <source>
        <dbReference type="EMBL" id="CCH59926.1"/>
    </source>
</evidence>
<feature type="transmembrane region" description="Helical" evidence="2">
    <location>
        <begin position="467"/>
        <end position="487"/>
    </location>
</feature>
<dbReference type="RefSeq" id="XP_004179445.1">
    <property type="nucleotide sequence ID" value="XM_004179397.1"/>
</dbReference>
<dbReference type="InterPro" id="IPR051916">
    <property type="entry name" value="GPI-anchor_lipid_remodeler"/>
</dbReference>
<dbReference type="Gene3D" id="3.60.10.10">
    <property type="entry name" value="Endonuclease/exonuclease/phosphatase"/>
    <property type="match status" value="1"/>
</dbReference>
<feature type="transmembrane region" description="Helical" evidence="2">
    <location>
        <begin position="662"/>
        <end position="681"/>
    </location>
</feature>
<dbReference type="OrthoDB" id="68581at2759"/>
<dbReference type="GO" id="GO:0031505">
    <property type="term" value="P:fungal-type cell wall organization"/>
    <property type="evidence" value="ECO:0007669"/>
    <property type="project" value="EnsemblFungi"/>
</dbReference>
<dbReference type="AlphaFoldDB" id="I2H0M4"/>
<dbReference type="FunCoup" id="I2H0M4">
    <property type="interactions" value="22"/>
</dbReference>
<dbReference type="InterPro" id="IPR019402">
    <property type="entry name" value="CWH43_N"/>
</dbReference>
<sequence length="1014" mass="114816">MIRINGGFIPIMHTVCAAMAFTTALIVGYSLHFHKIVTNAHYGYPDEWFPSVSATIGDRYPERSLFQILIAVCSFPRFLLLIGHYYLHGSLFTAIVGFVRTVSCGGWVYITSTDDHDTHDIFMFLYILLTIPWDICISRQSVNKRKQHIIAASLFFFTMFPLAYWFIQHQIHHVAGAYSIYAYFEWSLIILDVAFDYLAYEDFKAFEFAIDLTSGSSKGISINKTKDSDSKNVKTTTKSASTDSPVKDETSTSTTASFTETKHDNEEENVIEHSATINKKHDDNNDEDELEIVFESQEYQLLHPINSTTTYDSLLYIAVNTTNSFFFWSHVTSLACVVWHFPLWYMGISGYEISILSYVGCIILAFPIVPTIIYQYGTLIGNLITLGAYLVDVPESRISVLSIGVVICFASFILNLKSIKNSRTNSSFAICWLLGLVISVVLKMGFYSTNPTWAIMRESNGGINKTAIIIATIVGLLAPNVNAINFVESNETVSPSQKPQKFNFFKKLFFGLGFGCLFFSIHQLLTDASTIIYWSWEGFHDGKHGPLAWPWSALTCVVMLGATVSSLKFTRCTFIPCIMLIISTISLSLPQVTEWTKYVTGGLPYVISIIWFIPSYISIASQIESLWVFVVAGITYDIFVLGHVWTVAYAFVPLGWVLRERLYVVLCLASMMIIFGSIINKGNGLSVPQLKDKTNSYYSIKFVRNIAIVTSIILISIIKFVYDIRPTGVPQPYHPDSKIITAGIWTIHFGLDNDMWASEDRMIELIKDMELDVFGILETDTQRITMGNRDLTAKMAHDLNMYSDFGPGPNKHTWGCALFSKFPIVNSTHYLLPSPVGELAPAIHATLKTYDDILVDVFVFHSGQEEDEEDRRLQSLALAEIMGKSDRPSFLLSYLVVDPHEGNYNTYVGEKSGMHDIDPSDDDRWCEYILFKNIKRVGYCRVSRGTITDTELQVGKFQVLDDEQLKSYGDSIYENNRVEDLNNGEFKFPDMFLGEGERGHYYHVFDKPRYFYSQ</sequence>
<keyword evidence="2" id="KW-0472">Membrane</keyword>
<dbReference type="PANTHER" id="PTHR14859:SF1">
    <property type="entry name" value="PGAP2-INTERACTING PROTEIN"/>
    <property type="match status" value="1"/>
</dbReference>
<dbReference type="InParanoid" id="I2H0M4"/>
<dbReference type="InterPro" id="IPR053911">
    <property type="entry name" value="PGAP2IP_TM_2nd"/>
</dbReference>
<dbReference type="Pfam" id="PF10277">
    <property type="entry name" value="Frag1"/>
    <property type="match status" value="1"/>
</dbReference>
<evidence type="ECO:0000259" key="4">
    <source>
        <dbReference type="Pfam" id="PF23021"/>
    </source>
</evidence>
<feature type="region of interest" description="Disordered" evidence="1">
    <location>
        <begin position="223"/>
        <end position="269"/>
    </location>
</feature>
<keyword evidence="2" id="KW-0812">Transmembrane</keyword>
<feature type="transmembrane region" description="Helical" evidence="2">
    <location>
        <begin position="121"/>
        <end position="137"/>
    </location>
</feature>
<dbReference type="Pfam" id="PF23226">
    <property type="entry name" value="Exo_endo_phos_PGAP2IP"/>
    <property type="match status" value="1"/>
</dbReference>
<dbReference type="eggNOG" id="KOG3979">
    <property type="taxonomic scope" value="Eukaryota"/>
</dbReference>
<dbReference type="SUPFAM" id="SSF56219">
    <property type="entry name" value="DNase I-like"/>
    <property type="match status" value="1"/>
</dbReference>
<dbReference type="InterPro" id="IPR053912">
    <property type="entry name" value="PGAP2IP_TM_1nd"/>
</dbReference>
<evidence type="ECO:0008006" key="9">
    <source>
        <dbReference type="Google" id="ProtNLM"/>
    </source>
</evidence>
<dbReference type="GeneID" id="14494894"/>
<keyword evidence="8" id="KW-1185">Reference proteome</keyword>
<feature type="transmembrane region" description="Helical" evidence="2">
    <location>
        <begin position="702"/>
        <end position="722"/>
    </location>
</feature>
<feature type="transmembrane region" description="Helical" evidence="2">
    <location>
        <begin position="7"/>
        <end position="31"/>
    </location>
</feature>
<feature type="transmembrane region" description="Helical" evidence="2">
    <location>
        <begin position="355"/>
        <end position="376"/>
    </location>
</feature>
<dbReference type="STRING" id="1071380.I2H0M4"/>
<protein>
    <recommendedName>
        <fullName evidence="9">Protein CWH43</fullName>
    </recommendedName>
</protein>
<feature type="transmembrane region" description="Helical" evidence="2">
    <location>
        <begin position="428"/>
        <end position="447"/>
    </location>
</feature>
<feature type="transmembrane region" description="Helical" evidence="2">
    <location>
        <begin position="598"/>
        <end position="619"/>
    </location>
</feature>
<feature type="transmembrane region" description="Helical" evidence="2">
    <location>
        <begin position="149"/>
        <end position="167"/>
    </location>
</feature>
<feature type="domain" description="PGAP2IP C-terminal nuclease-like" evidence="6">
    <location>
        <begin position="738"/>
        <end position="970"/>
    </location>
</feature>
<evidence type="ECO:0000256" key="1">
    <source>
        <dbReference type="SAM" id="MobiDB-lite"/>
    </source>
</evidence>
<dbReference type="Proteomes" id="UP000002866">
    <property type="component" value="Chromosome 3"/>
</dbReference>
<organism evidence="7 8">
    <name type="scientific">Henningerozyma blattae (strain ATCC 34711 / CBS 6284 / DSM 70876 / NBRC 10599 / NRRL Y-10934 / UCD 77-7)</name>
    <name type="common">Yeast</name>
    <name type="synonym">Tetrapisispora blattae</name>
    <dbReference type="NCBI Taxonomy" id="1071380"/>
    <lineage>
        <taxon>Eukaryota</taxon>
        <taxon>Fungi</taxon>
        <taxon>Dikarya</taxon>
        <taxon>Ascomycota</taxon>
        <taxon>Saccharomycotina</taxon>
        <taxon>Saccharomycetes</taxon>
        <taxon>Saccharomycetales</taxon>
        <taxon>Saccharomycetaceae</taxon>
        <taxon>Henningerozyma</taxon>
    </lineage>
</organism>